<dbReference type="Gene3D" id="1.10.287.130">
    <property type="match status" value="1"/>
</dbReference>
<dbReference type="Gene3D" id="6.10.340.10">
    <property type="match status" value="1"/>
</dbReference>
<dbReference type="SMART" id="SM00387">
    <property type="entry name" value="HATPase_c"/>
    <property type="match status" value="1"/>
</dbReference>
<dbReference type="Proteomes" id="UP000734218">
    <property type="component" value="Unassembled WGS sequence"/>
</dbReference>
<keyword evidence="13 15" id="KW-0472">Membrane</keyword>
<dbReference type="SUPFAM" id="SSF47384">
    <property type="entry name" value="Homodimeric domain of signal transducing histidine kinase"/>
    <property type="match status" value="1"/>
</dbReference>
<feature type="domain" description="HAMP" evidence="17">
    <location>
        <begin position="328"/>
        <end position="381"/>
    </location>
</feature>
<dbReference type="PANTHER" id="PTHR43065:SF10">
    <property type="entry name" value="PEROXIDE STRESS-ACTIVATED HISTIDINE KINASE MAK3"/>
    <property type="match status" value="1"/>
</dbReference>
<dbReference type="Gene3D" id="3.30.450.20">
    <property type="entry name" value="PAS domain"/>
    <property type="match status" value="1"/>
</dbReference>
<keyword evidence="4" id="KW-1003">Cell membrane</keyword>
<evidence type="ECO:0000256" key="3">
    <source>
        <dbReference type="ARBA" id="ARBA00012438"/>
    </source>
</evidence>
<reference evidence="18 19" key="1">
    <citation type="submission" date="2020-03" db="EMBL/GenBank/DDBJ databases">
        <title>Genomic Encyclopedia of Type Strains, Phase IV (KMG-IV): sequencing the most valuable type-strain genomes for metagenomic binning, comparative biology and taxonomic classification.</title>
        <authorList>
            <person name="Goeker M."/>
        </authorList>
    </citation>
    <scope>NUCLEOTIDE SEQUENCE [LARGE SCALE GENOMIC DNA]</scope>
    <source>
        <strain evidence="18 19">DSM 27651</strain>
    </source>
</reference>
<evidence type="ECO:0000256" key="8">
    <source>
        <dbReference type="ARBA" id="ARBA00022741"/>
    </source>
</evidence>
<evidence type="ECO:0000256" key="13">
    <source>
        <dbReference type="ARBA" id="ARBA00023136"/>
    </source>
</evidence>
<evidence type="ECO:0000256" key="10">
    <source>
        <dbReference type="ARBA" id="ARBA00022840"/>
    </source>
</evidence>
<dbReference type="SMART" id="SM00304">
    <property type="entry name" value="HAMP"/>
    <property type="match status" value="1"/>
</dbReference>
<keyword evidence="6 18" id="KW-0808">Transferase</keyword>
<protein>
    <recommendedName>
        <fullName evidence="3">histidine kinase</fullName>
        <ecNumber evidence="3">2.7.13.3</ecNumber>
    </recommendedName>
</protein>
<dbReference type="InterPro" id="IPR004358">
    <property type="entry name" value="Sig_transdc_His_kin-like_C"/>
</dbReference>
<dbReference type="SMART" id="SM00388">
    <property type="entry name" value="HisKA"/>
    <property type="match status" value="1"/>
</dbReference>
<evidence type="ECO:0000256" key="11">
    <source>
        <dbReference type="ARBA" id="ARBA00022989"/>
    </source>
</evidence>
<keyword evidence="11 15" id="KW-1133">Transmembrane helix</keyword>
<dbReference type="PRINTS" id="PR00344">
    <property type="entry name" value="BCTRLSENSOR"/>
</dbReference>
<dbReference type="CDD" id="cd00130">
    <property type="entry name" value="PAS"/>
    <property type="match status" value="1"/>
</dbReference>
<dbReference type="SUPFAM" id="SSF55874">
    <property type="entry name" value="ATPase domain of HSP90 chaperone/DNA topoisomerase II/histidine kinase"/>
    <property type="match status" value="1"/>
</dbReference>
<evidence type="ECO:0000256" key="12">
    <source>
        <dbReference type="ARBA" id="ARBA00023012"/>
    </source>
</evidence>
<dbReference type="PROSITE" id="PS50109">
    <property type="entry name" value="HIS_KIN"/>
    <property type="match status" value="1"/>
</dbReference>
<dbReference type="EC" id="2.7.13.3" evidence="3"/>
<evidence type="ECO:0000256" key="1">
    <source>
        <dbReference type="ARBA" id="ARBA00000085"/>
    </source>
</evidence>
<dbReference type="InterPro" id="IPR003660">
    <property type="entry name" value="HAMP_dom"/>
</dbReference>
<dbReference type="Pfam" id="PF02518">
    <property type="entry name" value="HATPase_c"/>
    <property type="match status" value="1"/>
</dbReference>
<evidence type="ECO:0000256" key="15">
    <source>
        <dbReference type="SAM" id="Phobius"/>
    </source>
</evidence>
<dbReference type="SUPFAM" id="SSF158472">
    <property type="entry name" value="HAMP domain-like"/>
    <property type="match status" value="1"/>
</dbReference>
<dbReference type="PIRSF" id="PIRSF037532">
    <property type="entry name" value="STHK_NtrY"/>
    <property type="match status" value="1"/>
</dbReference>
<dbReference type="SUPFAM" id="SSF55785">
    <property type="entry name" value="PYP-like sensor domain (PAS domain)"/>
    <property type="match status" value="1"/>
</dbReference>
<comment type="caution">
    <text evidence="18">The sequence shown here is derived from an EMBL/GenBank/DDBJ whole genome shotgun (WGS) entry which is preliminary data.</text>
</comment>
<evidence type="ECO:0000256" key="5">
    <source>
        <dbReference type="ARBA" id="ARBA00022553"/>
    </source>
</evidence>
<feature type="domain" description="Histidine kinase" evidence="16">
    <location>
        <begin position="507"/>
        <end position="722"/>
    </location>
</feature>
<dbReference type="EMBL" id="JAATJE010000001">
    <property type="protein sequence ID" value="NJC33489.1"/>
    <property type="molecule type" value="Genomic_DNA"/>
</dbReference>
<evidence type="ECO:0000256" key="6">
    <source>
        <dbReference type="ARBA" id="ARBA00022679"/>
    </source>
</evidence>
<dbReference type="Gene3D" id="3.30.565.10">
    <property type="entry name" value="Histidine kinase-like ATPase, C-terminal domain"/>
    <property type="match status" value="1"/>
</dbReference>
<evidence type="ECO:0000256" key="4">
    <source>
        <dbReference type="ARBA" id="ARBA00022475"/>
    </source>
</evidence>
<dbReference type="Pfam" id="PF00672">
    <property type="entry name" value="HAMP"/>
    <property type="match status" value="1"/>
</dbReference>
<feature type="transmembrane region" description="Helical" evidence="15">
    <location>
        <begin position="30"/>
        <end position="50"/>
    </location>
</feature>
<organism evidence="18 19">
    <name type="scientific">Sphingomonas jejuensis</name>
    <dbReference type="NCBI Taxonomy" id="904715"/>
    <lineage>
        <taxon>Bacteria</taxon>
        <taxon>Pseudomonadati</taxon>
        <taxon>Pseudomonadota</taxon>
        <taxon>Alphaproteobacteria</taxon>
        <taxon>Sphingomonadales</taxon>
        <taxon>Sphingomonadaceae</taxon>
        <taxon>Sphingomonas</taxon>
    </lineage>
</organism>
<dbReference type="InterPro" id="IPR036097">
    <property type="entry name" value="HisK_dim/P_sf"/>
</dbReference>
<dbReference type="InterPro" id="IPR017232">
    <property type="entry name" value="NtrY"/>
</dbReference>
<keyword evidence="9 18" id="KW-0418">Kinase</keyword>
<evidence type="ECO:0000313" key="19">
    <source>
        <dbReference type="Proteomes" id="UP000734218"/>
    </source>
</evidence>
<evidence type="ECO:0000256" key="2">
    <source>
        <dbReference type="ARBA" id="ARBA00004651"/>
    </source>
</evidence>
<dbReference type="CDD" id="cd00082">
    <property type="entry name" value="HisKA"/>
    <property type="match status" value="1"/>
</dbReference>
<dbReference type="Pfam" id="PF00989">
    <property type="entry name" value="PAS"/>
    <property type="match status" value="1"/>
</dbReference>
<feature type="transmembrane region" description="Helical" evidence="15">
    <location>
        <begin position="62"/>
        <end position="83"/>
    </location>
</feature>
<dbReference type="PANTHER" id="PTHR43065">
    <property type="entry name" value="SENSOR HISTIDINE KINASE"/>
    <property type="match status" value="1"/>
</dbReference>
<gene>
    <name evidence="18" type="ORF">GGR88_000963</name>
</gene>
<dbReference type="GO" id="GO:0004673">
    <property type="term" value="F:protein histidine kinase activity"/>
    <property type="evidence" value="ECO:0007669"/>
    <property type="project" value="UniProtKB-EC"/>
</dbReference>
<keyword evidence="12" id="KW-0902">Two-component regulatory system</keyword>
<dbReference type="PROSITE" id="PS50885">
    <property type="entry name" value="HAMP"/>
    <property type="match status" value="1"/>
</dbReference>
<keyword evidence="10" id="KW-0067">ATP-binding</keyword>
<keyword evidence="19" id="KW-1185">Reference proteome</keyword>
<proteinExistence type="predicted"/>
<dbReference type="Pfam" id="PF19312">
    <property type="entry name" value="NtrY_N"/>
    <property type="match status" value="1"/>
</dbReference>
<evidence type="ECO:0000256" key="9">
    <source>
        <dbReference type="ARBA" id="ARBA00022777"/>
    </source>
</evidence>
<keyword evidence="7 15" id="KW-0812">Transmembrane</keyword>
<evidence type="ECO:0000313" key="18">
    <source>
        <dbReference type="EMBL" id="NJC33489.1"/>
    </source>
</evidence>
<evidence type="ECO:0000259" key="16">
    <source>
        <dbReference type="PROSITE" id="PS50109"/>
    </source>
</evidence>
<evidence type="ECO:0000259" key="17">
    <source>
        <dbReference type="PROSITE" id="PS50885"/>
    </source>
</evidence>
<evidence type="ECO:0000256" key="14">
    <source>
        <dbReference type="SAM" id="MobiDB-lite"/>
    </source>
</evidence>
<dbReference type="InterPro" id="IPR003661">
    <property type="entry name" value="HisK_dim/P_dom"/>
</dbReference>
<dbReference type="InterPro" id="IPR013767">
    <property type="entry name" value="PAS_fold"/>
</dbReference>
<name>A0ABX0XKX3_9SPHN</name>
<dbReference type="Pfam" id="PF00512">
    <property type="entry name" value="HisKA"/>
    <property type="match status" value="1"/>
</dbReference>
<sequence length="747" mass="81041">MDVVDDRRKRGPRWQRLLSAVRRRGRFMPLVELATVLLVVVIGVATWGILSGVRTTGPLTPALIALLLVSNLLPAIMLLMLIGRRIARRRALASAIGGGGRLHVRLVAIFSLLASVPMLLVVVFASLLFQYGVEFWFSDRARSMLENAREVGQEYYERTRADVARQTVAATGDIALYLTEFPINSPQFLASYEVQIFGRDLSESALIRLDPSGRGQLLAAINPENRDLERRITREILAELASGPDVALSESDDRVEAVSRLVPEENLYLYVARVYDRQVVTRSEAVLADYNSLLSRSRTLQLRFNAALYLVSLLIVGMAVLIALKVADRVVRPVGELVAAARRVAAGDLTARVERPRSRDEVGILSTAFNRMTRQLESQTGALVSANDQLDARRALTEAVLSGVSAGVVSVDQGGIVRLLNSSAEHFLGDPGVDPIGRSIVDLAPELGDLVASGAREAVVQLARGGEVRTLAVRLVKDERATVLTFDDITQQLLDQRRAAWADVARRIAHEIKNPLTPIQLAAERLQRRYGKEIASDPATFSRLTETIVRQVGDLRRMVDEFSSFARMPKPVFRPENLGDIARQTLFLHEVAHPGIRFSLDAPETGPVLVCDRRQIAQALTNLVKNAVEAVEARPGEGEGAVSITIDDPAPGAVKLDVADTGIGLPADRERIAEPYVTGRAKGTGLGLAIVKKIAEEHHGTLSFSDRPGGGAVATLTFDAAGLGRLADSSGSGVHPDEQPLEIAKAG</sequence>
<dbReference type="InterPro" id="IPR000014">
    <property type="entry name" value="PAS"/>
</dbReference>
<feature type="transmembrane region" description="Helical" evidence="15">
    <location>
        <begin position="104"/>
        <end position="129"/>
    </location>
</feature>
<dbReference type="RefSeq" id="WP_245196445.1">
    <property type="nucleotide sequence ID" value="NZ_JAATJE010000001.1"/>
</dbReference>
<dbReference type="CDD" id="cd06225">
    <property type="entry name" value="HAMP"/>
    <property type="match status" value="1"/>
</dbReference>
<evidence type="ECO:0000256" key="7">
    <source>
        <dbReference type="ARBA" id="ARBA00022692"/>
    </source>
</evidence>
<keyword evidence="5" id="KW-0597">Phosphoprotein</keyword>
<dbReference type="InterPro" id="IPR003594">
    <property type="entry name" value="HATPase_dom"/>
</dbReference>
<dbReference type="InterPro" id="IPR045671">
    <property type="entry name" value="NtrY-like_N"/>
</dbReference>
<keyword evidence="8" id="KW-0547">Nucleotide-binding</keyword>
<dbReference type="InterPro" id="IPR036890">
    <property type="entry name" value="HATPase_C_sf"/>
</dbReference>
<dbReference type="InterPro" id="IPR035965">
    <property type="entry name" value="PAS-like_dom_sf"/>
</dbReference>
<comment type="subcellular location">
    <subcellularLocation>
        <location evidence="2">Cell membrane</location>
        <topology evidence="2">Multi-pass membrane protein</topology>
    </subcellularLocation>
</comment>
<comment type="catalytic activity">
    <reaction evidence="1">
        <text>ATP + protein L-histidine = ADP + protein N-phospho-L-histidine.</text>
        <dbReference type="EC" id="2.7.13.3"/>
    </reaction>
</comment>
<accession>A0ABX0XKX3</accession>
<dbReference type="InterPro" id="IPR005467">
    <property type="entry name" value="His_kinase_dom"/>
</dbReference>
<feature type="region of interest" description="Disordered" evidence="14">
    <location>
        <begin position="726"/>
        <end position="747"/>
    </location>
</feature>